<feature type="domain" description="GerMN" evidence="1">
    <location>
        <begin position="235"/>
        <end position="323"/>
    </location>
</feature>
<dbReference type="PROSITE" id="PS51257">
    <property type="entry name" value="PROKAR_LIPOPROTEIN"/>
    <property type="match status" value="1"/>
</dbReference>
<keyword evidence="3" id="KW-1185">Reference proteome</keyword>
<evidence type="ECO:0000313" key="3">
    <source>
        <dbReference type="Proteomes" id="UP001157946"/>
    </source>
</evidence>
<dbReference type="EMBL" id="FXTU01000001">
    <property type="protein sequence ID" value="SMP06494.1"/>
    <property type="molecule type" value="Genomic_DNA"/>
</dbReference>
<evidence type="ECO:0000259" key="1">
    <source>
        <dbReference type="SMART" id="SM00909"/>
    </source>
</evidence>
<protein>
    <submittedName>
        <fullName evidence="2">Germination protein M</fullName>
    </submittedName>
</protein>
<dbReference type="Proteomes" id="UP001157946">
    <property type="component" value="Unassembled WGS sequence"/>
</dbReference>
<evidence type="ECO:0000313" key="2">
    <source>
        <dbReference type="EMBL" id="SMP06494.1"/>
    </source>
</evidence>
<comment type="caution">
    <text evidence="2">The sequence shown here is derived from an EMBL/GenBank/DDBJ whole genome shotgun (WGS) entry which is preliminary data.</text>
</comment>
<dbReference type="AlphaFoldDB" id="A0AA45WKA0"/>
<organism evidence="2 3">
    <name type="scientific">Laceyella tengchongensis</name>
    <dbReference type="NCBI Taxonomy" id="574699"/>
    <lineage>
        <taxon>Bacteria</taxon>
        <taxon>Bacillati</taxon>
        <taxon>Bacillota</taxon>
        <taxon>Bacilli</taxon>
        <taxon>Bacillales</taxon>
        <taxon>Thermoactinomycetaceae</taxon>
        <taxon>Laceyella</taxon>
    </lineage>
</organism>
<feature type="domain" description="GerMN" evidence="1">
    <location>
        <begin position="85"/>
        <end position="175"/>
    </location>
</feature>
<dbReference type="Pfam" id="PF10646">
    <property type="entry name" value="Germane"/>
    <property type="match status" value="2"/>
</dbReference>
<dbReference type="SMART" id="SM00909">
    <property type="entry name" value="Germane"/>
    <property type="match status" value="2"/>
</dbReference>
<accession>A0AA45WKA0</accession>
<dbReference type="InterPro" id="IPR019606">
    <property type="entry name" value="GerMN"/>
</dbReference>
<proteinExistence type="predicted"/>
<gene>
    <name evidence="2" type="ORF">SAMN06265361_101700</name>
</gene>
<name>A0AA45WKA0_9BACL</name>
<reference evidence="2" key="1">
    <citation type="submission" date="2017-05" db="EMBL/GenBank/DDBJ databases">
        <authorList>
            <person name="Varghese N."/>
            <person name="Submissions S."/>
        </authorList>
    </citation>
    <scope>NUCLEOTIDE SEQUENCE</scope>
    <source>
        <strain evidence="2">DSM 45262</strain>
    </source>
</reference>
<dbReference type="RefSeq" id="WP_102992004.1">
    <property type="nucleotide sequence ID" value="NZ_FXTU01000001.1"/>
</dbReference>
<sequence>MPNSLIKRSFAWLILPLMLTGCTWGGKPASQAIDPPPTNAKLDAEPVVVKRAEVKKGRGTELYFLTDAGYVVPYTVEVPAGKEVAKAAIRLMVKGEAGEQMLPAGFEPILPKNTKIKALNIEDGTATVDFSKEFLNYPADLEEKVLSAVTWTLTGFPKVKEVNIWVEGKPLAEMPKKKTPALHLTRNRGINLERAEGIDISNSMPVTLYFLGQTPDNQVYYVPVTRMVKRTENVAQATLSELIKGPRQQSSLSSAIDQTLQVNKVSVNKNMVVADVGEQLLQYSADHRASKDAVGSLVLSLTENTGLKQVKLTVNGKQNVSVSGIAGDLTKPVMRPEKINPQSL</sequence>